<dbReference type="HOGENOM" id="CLU_1235207_0_0_1"/>
<dbReference type="EMBL" id="KN838906">
    <property type="protein sequence ID" value="KIJ92483.1"/>
    <property type="molecule type" value="Genomic_DNA"/>
</dbReference>
<keyword evidence="2" id="KW-0732">Signal</keyword>
<proteinExistence type="predicted"/>
<protein>
    <submittedName>
        <fullName evidence="3">Uncharacterized protein</fullName>
    </submittedName>
</protein>
<dbReference type="OrthoDB" id="2857942at2759"/>
<evidence type="ECO:0000313" key="3">
    <source>
        <dbReference type="EMBL" id="KIJ92483.1"/>
    </source>
</evidence>
<reference evidence="3 4" key="1">
    <citation type="submission" date="2014-04" db="EMBL/GenBank/DDBJ databases">
        <authorList>
            <consortium name="DOE Joint Genome Institute"/>
            <person name="Kuo A."/>
            <person name="Kohler A."/>
            <person name="Nagy L.G."/>
            <person name="Floudas D."/>
            <person name="Copeland A."/>
            <person name="Barry K.W."/>
            <person name="Cichocki N."/>
            <person name="Veneault-Fourrey C."/>
            <person name="LaButti K."/>
            <person name="Lindquist E.A."/>
            <person name="Lipzen A."/>
            <person name="Lundell T."/>
            <person name="Morin E."/>
            <person name="Murat C."/>
            <person name="Sun H."/>
            <person name="Tunlid A."/>
            <person name="Henrissat B."/>
            <person name="Grigoriev I.V."/>
            <person name="Hibbett D.S."/>
            <person name="Martin F."/>
            <person name="Nordberg H.P."/>
            <person name="Cantor M.N."/>
            <person name="Hua S.X."/>
        </authorList>
    </citation>
    <scope>NUCLEOTIDE SEQUENCE [LARGE SCALE GENOMIC DNA]</scope>
    <source>
        <strain evidence="3 4">LaAM-08-1</strain>
    </source>
</reference>
<name>A0A0C9WV61_9AGAR</name>
<gene>
    <name evidence="3" type="ORF">K443DRAFT_113528</name>
</gene>
<accession>A0A0C9WV61</accession>
<feature type="signal peptide" evidence="2">
    <location>
        <begin position="1"/>
        <end position="21"/>
    </location>
</feature>
<feature type="region of interest" description="Disordered" evidence="1">
    <location>
        <begin position="115"/>
        <end position="138"/>
    </location>
</feature>
<sequence length="220" mass="23304">MPFKPTTFLATLSFLPLPTLSLRYNAYSSTNTCSGPSFGCTDNGGVCCGGMPTGYGYSGLFNNLPIGSQGQGYSSGPPCTNFTFNVFGPRAKCRNSGGGSRAAYLNWFHSPGGRRDEVRGTGSSIGGTTAQDRLRGEDPRGALCPMILDTGPCNRNNFDESFDLDQEPHGSTAQVQHQRVDLTHLRVIALMKKGTDPQVQKGPTQPVKGCGREVASGAAQ</sequence>
<keyword evidence="4" id="KW-1185">Reference proteome</keyword>
<dbReference type="Proteomes" id="UP000054477">
    <property type="component" value="Unassembled WGS sequence"/>
</dbReference>
<organism evidence="3 4">
    <name type="scientific">Laccaria amethystina LaAM-08-1</name>
    <dbReference type="NCBI Taxonomy" id="1095629"/>
    <lineage>
        <taxon>Eukaryota</taxon>
        <taxon>Fungi</taxon>
        <taxon>Dikarya</taxon>
        <taxon>Basidiomycota</taxon>
        <taxon>Agaricomycotina</taxon>
        <taxon>Agaricomycetes</taxon>
        <taxon>Agaricomycetidae</taxon>
        <taxon>Agaricales</taxon>
        <taxon>Agaricineae</taxon>
        <taxon>Hydnangiaceae</taxon>
        <taxon>Laccaria</taxon>
    </lineage>
</organism>
<feature type="chain" id="PRO_5002205585" evidence="2">
    <location>
        <begin position="22"/>
        <end position="220"/>
    </location>
</feature>
<evidence type="ECO:0000256" key="1">
    <source>
        <dbReference type="SAM" id="MobiDB-lite"/>
    </source>
</evidence>
<evidence type="ECO:0000256" key="2">
    <source>
        <dbReference type="SAM" id="SignalP"/>
    </source>
</evidence>
<dbReference type="AlphaFoldDB" id="A0A0C9WV61"/>
<evidence type="ECO:0000313" key="4">
    <source>
        <dbReference type="Proteomes" id="UP000054477"/>
    </source>
</evidence>
<feature type="region of interest" description="Disordered" evidence="1">
    <location>
        <begin position="194"/>
        <end position="220"/>
    </location>
</feature>
<reference evidence="4" key="2">
    <citation type="submission" date="2015-01" db="EMBL/GenBank/DDBJ databases">
        <title>Evolutionary Origins and Diversification of the Mycorrhizal Mutualists.</title>
        <authorList>
            <consortium name="DOE Joint Genome Institute"/>
            <consortium name="Mycorrhizal Genomics Consortium"/>
            <person name="Kohler A."/>
            <person name="Kuo A."/>
            <person name="Nagy L.G."/>
            <person name="Floudas D."/>
            <person name="Copeland A."/>
            <person name="Barry K.W."/>
            <person name="Cichocki N."/>
            <person name="Veneault-Fourrey C."/>
            <person name="LaButti K."/>
            <person name="Lindquist E.A."/>
            <person name="Lipzen A."/>
            <person name="Lundell T."/>
            <person name="Morin E."/>
            <person name="Murat C."/>
            <person name="Riley R."/>
            <person name="Ohm R."/>
            <person name="Sun H."/>
            <person name="Tunlid A."/>
            <person name="Henrissat B."/>
            <person name="Grigoriev I.V."/>
            <person name="Hibbett D.S."/>
            <person name="Martin F."/>
        </authorList>
    </citation>
    <scope>NUCLEOTIDE SEQUENCE [LARGE SCALE GENOMIC DNA]</scope>
    <source>
        <strain evidence="4">LaAM-08-1</strain>
    </source>
</reference>